<dbReference type="SUPFAM" id="SSF50630">
    <property type="entry name" value="Acid proteases"/>
    <property type="match status" value="1"/>
</dbReference>
<dbReference type="InterPro" id="IPR001461">
    <property type="entry name" value="Aspartic_peptidase_A1"/>
</dbReference>
<protein>
    <recommendedName>
        <fullName evidence="5">Peptidase A1 domain-containing protein</fullName>
    </recommendedName>
</protein>
<dbReference type="Pfam" id="PF14543">
    <property type="entry name" value="TAXi_N"/>
    <property type="match status" value="1"/>
</dbReference>
<feature type="domain" description="Peptidase A1" evidence="5">
    <location>
        <begin position="107"/>
        <end position="450"/>
    </location>
</feature>
<gene>
    <name evidence="6" type="ORF">DM860_017054</name>
</gene>
<comment type="caution">
    <text evidence="6">The sequence shown here is derived from an EMBL/GenBank/DDBJ whole genome shotgun (WGS) entry which is preliminary data.</text>
</comment>
<comment type="similarity">
    <text evidence="1">Belongs to the peptidase A1 family.</text>
</comment>
<dbReference type="FunFam" id="2.40.70.10:FF:000012">
    <property type="entry name" value="Aspartyl protease family protein 1"/>
    <property type="match status" value="1"/>
</dbReference>
<dbReference type="GO" id="GO:0006508">
    <property type="term" value="P:proteolysis"/>
    <property type="evidence" value="ECO:0007669"/>
    <property type="project" value="InterPro"/>
</dbReference>
<feature type="active site" evidence="2">
    <location>
        <position position="335"/>
    </location>
</feature>
<dbReference type="Proteomes" id="UP000249390">
    <property type="component" value="Unassembled WGS sequence"/>
</dbReference>
<name>A0A328DSL4_9ASTE</name>
<keyword evidence="7" id="KW-1185">Reference proteome</keyword>
<proteinExistence type="inferred from homology"/>
<feature type="compositionally biased region" description="Pro residues" evidence="3">
    <location>
        <begin position="497"/>
        <end position="507"/>
    </location>
</feature>
<evidence type="ECO:0000259" key="5">
    <source>
        <dbReference type="PROSITE" id="PS51767"/>
    </source>
</evidence>
<keyword evidence="4" id="KW-0732">Signal</keyword>
<feature type="signal peptide" evidence="4">
    <location>
        <begin position="1"/>
        <end position="24"/>
    </location>
</feature>
<dbReference type="PANTHER" id="PTHR13683">
    <property type="entry name" value="ASPARTYL PROTEASES"/>
    <property type="match status" value="1"/>
</dbReference>
<sequence length="530" mass="57757">MKSRFPATLLSFAAVLLPLLCIQAVPLTFAGTAYSSKLIHRFSDEARSILAAKGKHPPWPKPESLEQARVLLSSDFKRQRLKLQKQLLVPSEGGQTFDFGNELSWLHYTWIDIGTPNVSFLVALDAGSDLLWVPCDCVQCAPLSSSYYTVLDRDMNEYSPSRSSSSKYLPCSHQLCELGPNCKSSKDPCPYMANYTTESTSSSGFLVEDKLHLVLFGENSHQASPLAPVIIGCGNKQSGGYLDGAAPDGVLGLGPGKISVPSQLANSGLVPHSFSFCFDKSHSGRIFFGDQGPGSQRSTPLLPLEGNYNTYIVEAEYYCLAGSCLKKSGFQAQVDSGTSFTFLPFEIYEKVVVKFDELMNGTGSAIDVFPYCYKARSHGLPNFPSMKLILSTNQTFVVQNPMFPIGNSEGDNYYCLGIQATDGAYGLIGQNFMTGYKMVFDWEKLKLGWSASNCRGADKTAVTPAPSGLSENPLPTDQQQRSPRITAYPPAIAGRTPPTPPPSSSPPPCTIRCQHCTLILLILLLLFMLF</sequence>
<accession>A0A328DSL4</accession>
<evidence type="ECO:0000256" key="1">
    <source>
        <dbReference type="ARBA" id="ARBA00007447"/>
    </source>
</evidence>
<feature type="active site" evidence="2">
    <location>
        <position position="125"/>
    </location>
</feature>
<dbReference type="AlphaFoldDB" id="A0A328DSL4"/>
<evidence type="ECO:0000256" key="3">
    <source>
        <dbReference type="SAM" id="MobiDB-lite"/>
    </source>
</evidence>
<dbReference type="InterPro" id="IPR021109">
    <property type="entry name" value="Peptidase_aspartic_dom_sf"/>
</dbReference>
<feature type="region of interest" description="Disordered" evidence="3">
    <location>
        <begin position="488"/>
        <end position="507"/>
    </location>
</feature>
<evidence type="ECO:0000313" key="7">
    <source>
        <dbReference type="Proteomes" id="UP000249390"/>
    </source>
</evidence>
<dbReference type="PRINTS" id="PR00792">
    <property type="entry name" value="PEPSIN"/>
</dbReference>
<dbReference type="EMBL" id="NQVE01000119">
    <property type="protein sequence ID" value="RAL47013.1"/>
    <property type="molecule type" value="Genomic_DNA"/>
</dbReference>
<organism evidence="6 7">
    <name type="scientific">Cuscuta australis</name>
    <dbReference type="NCBI Taxonomy" id="267555"/>
    <lineage>
        <taxon>Eukaryota</taxon>
        <taxon>Viridiplantae</taxon>
        <taxon>Streptophyta</taxon>
        <taxon>Embryophyta</taxon>
        <taxon>Tracheophyta</taxon>
        <taxon>Spermatophyta</taxon>
        <taxon>Magnoliopsida</taxon>
        <taxon>eudicotyledons</taxon>
        <taxon>Gunneridae</taxon>
        <taxon>Pentapetalae</taxon>
        <taxon>asterids</taxon>
        <taxon>lamiids</taxon>
        <taxon>Solanales</taxon>
        <taxon>Convolvulaceae</taxon>
        <taxon>Cuscuteae</taxon>
        <taxon>Cuscuta</taxon>
        <taxon>Cuscuta subgen. Grammica</taxon>
        <taxon>Cuscuta sect. Cleistogrammica</taxon>
    </lineage>
</organism>
<evidence type="ECO:0000256" key="4">
    <source>
        <dbReference type="SAM" id="SignalP"/>
    </source>
</evidence>
<feature type="region of interest" description="Disordered" evidence="3">
    <location>
        <begin position="461"/>
        <end position="482"/>
    </location>
</feature>
<dbReference type="InterPro" id="IPR033121">
    <property type="entry name" value="PEPTIDASE_A1"/>
</dbReference>
<evidence type="ECO:0000313" key="6">
    <source>
        <dbReference type="EMBL" id="RAL47013.1"/>
    </source>
</evidence>
<dbReference type="InterPro" id="IPR032861">
    <property type="entry name" value="TAXi_N"/>
</dbReference>
<dbReference type="PROSITE" id="PS51767">
    <property type="entry name" value="PEPTIDASE_A1"/>
    <property type="match status" value="1"/>
</dbReference>
<evidence type="ECO:0000256" key="2">
    <source>
        <dbReference type="PIRSR" id="PIRSR601461-1"/>
    </source>
</evidence>
<dbReference type="PANTHER" id="PTHR13683:SF339">
    <property type="entry name" value="PEPTIDASE A1 DOMAIN-CONTAINING PROTEIN"/>
    <property type="match status" value="1"/>
</dbReference>
<reference evidence="6 7" key="1">
    <citation type="submission" date="2018-06" db="EMBL/GenBank/DDBJ databases">
        <title>The Genome of Cuscuta australis (Dodder) Provides Insight into the Evolution of Plant Parasitism.</title>
        <authorList>
            <person name="Liu H."/>
        </authorList>
    </citation>
    <scope>NUCLEOTIDE SEQUENCE [LARGE SCALE GENOMIC DNA]</scope>
    <source>
        <strain evidence="7">cv. Yunnan</strain>
        <tissue evidence="6">Vines</tissue>
    </source>
</reference>
<dbReference type="Pfam" id="PF14541">
    <property type="entry name" value="TAXi_C"/>
    <property type="match status" value="1"/>
</dbReference>
<dbReference type="InterPro" id="IPR032799">
    <property type="entry name" value="TAXi_C"/>
</dbReference>
<dbReference type="GO" id="GO:0004190">
    <property type="term" value="F:aspartic-type endopeptidase activity"/>
    <property type="evidence" value="ECO:0007669"/>
    <property type="project" value="InterPro"/>
</dbReference>
<feature type="compositionally biased region" description="Polar residues" evidence="3">
    <location>
        <begin position="469"/>
        <end position="482"/>
    </location>
</feature>
<dbReference type="Gene3D" id="2.40.70.10">
    <property type="entry name" value="Acid Proteases"/>
    <property type="match status" value="2"/>
</dbReference>
<feature type="chain" id="PRO_5016337386" description="Peptidase A1 domain-containing protein" evidence="4">
    <location>
        <begin position="25"/>
        <end position="530"/>
    </location>
</feature>